<dbReference type="AlphaFoldDB" id="A0A2T0KBI2"/>
<protein>
    <submittedName>
        <fullName evidence="1">Uncharacterized protein DUF4192</fullName>
    </submittedName>
</protein>
<name>A0A2T0KBI2_9ACTN</name>
<dbReference type="OrthoDB" id="3264463at2"/>
<evidence type="ECO:0000313" key="2">
    <source>
        <dbReference type="Proteomes" id="UP000239415"/>
    </source>
</evidence>
<dbReference type="Pfam" id="PF13830">
    <property type="entry name" value="DUF4192"/>
    <property type="match status" value="1"/>
</dbReference>
<sequence>MKAEFAIRNFSELIAAVPFLLGYHPHSAVTVVGMRDQVIDFGACFDLPPPDLGEAATRAEFGDVAATIHRQAPETVVIIGYGPSGLITPAVLRTAEALLALGMHIDDVLRVHEGRWWSYACDKRDCCPPEGTPCLPPDSVIATEATYRGEVALPSRADLIALVAPVDGAARQAMTAATDRARSRFADLVTESVDSKRLRREGRLAVREAEKRYRSGGTLTDDETAWLGVLLADPKLEDYAVDRAGPQEWRIRLWTEVLRRVEPVHVPAPACLLGYTAWMLGRGALARVAVDRALAAEPGHELSDLLHRVIGFAISPELVRRLRR</sequence>
<reference evidence="1 2" key="1">
    <citation type="submission" date="2018-03" db="EMBL/GenBank/DDBJ databases">
        <title>Genomic Encyclopedia of Archaeal and Bacterial Type Strains, Phase II (KMG-II): from individual species to whole genera.</title>
        <authorList>
            <person name="Goeker M."/>
        </authorList>
    </citation>
    <scope>NUCLEOTIDE SEQUENCE [LARGE SCALE GENOMIC DNA]</scope>
    <source>
        <strain evidence="1 2">DSM 43146</strain>
    </source>
</reference>
<dbReference type="Proteomes" id="UP000239415">
    <property type="component" value="Unassembled WGS sequence"/>
</dbReference>
<gene>
    <name evidence="1" type="ORF">CLV67_108356</name>
</gene>
<dbReference type="RefSeq" id="WP_106321221.1">
    <property type="nucleotide sequence ID" value="NZ_BOMO01000083.1"/>
</dbReference>
<dbReference type="InterPro" id="IPR025447">
    <property type="entry name" value="DUF4192"/>
</dbReference>
<organism evidence="1 2">
    <name type="scientific">Actinoplanes italicus</name>
    <dbReference type="NCBI Taxonomy" id="113567"/>
    <lineage>
        <taxon>Bacteria</taxon>
        <taxon>Bacillati</taxon>
        <taxon>Actinomycetota</taxon>
        <taxon>Actinomycetes</taxon>
        <taxon>Micromonosporales</taxon>
        <taxon>Micromonosporaceae</taxon>
        <taxon>Actinoplanes</taxon>
    </lineage>
</organism>
<evidence type="ECO:0000313" key="1">
    <source>
        <dbReference type="EMBL" id="PRX20555.1"/>
    </source>
</evidence>
<accession>A0A2T0KBI2</accession>
<proteinExistence type="predicted"/>
<keyword evidence="2" id="KW-1185">Reference proteome</keyword>
<dbReference type="EMBL" id="PVMZ01000008">
    <property type="protein sequence ID" value="PRX20555.1"/>
    <property type="molecule type" value="Genomic_DNA"/>
</dbReference>
<comment type="caution">
    <text evidence="1">The sequence shown here is derived from an EMBL/GenBank/DDBJ whole genome shotgun (WGS) entry which is preliminary data.</text>
</comment>